<evidence type="ECO:0000313" key="6">
    <source>
        <dbReference type="EMBL" id="GAF38092.1"/>
    </source>
</evidence>
<accession>X0PL37</accession>
<evidence type="ECO:0000313" key="8">
    <source>
        <dbReference type="Proteomes" id="UP000019488"/>
    </source>
</evidence>
<keyword evidence="2" id="KW-0547">Nucleotide-binding</keyword>
<dbReference type="EMBL" id="AZFY01000012">
    <property type="protein sequence ID" value="KRM12343.1"/>
    <property type="molecule type" value="Genomic_DNA"/>
</dbReference>
<evidence type="ECO:0000256" key="4">
    <source>
        <dbReference type="ARBA" id="ARBA00022967"/>
    </source>
</evidence>
<organism evidence="6 8">
    <name type="scientific">Lentilactobacillus farraginis DSM 18382 = JCM 14108</name>
    <dbReference type="NCBI Taxonomy" id="1423743"/>
    <lineage>
        <taxon>Bacteria</taxon>
        <taxon>Bacillati</taxon>
        <taxon>Bacillota</taxon>
        <taxon>Bacilli</taxon>
        <taxon>Lactobacillales</taxon>
        <taxon>Lactobacillaceae</taxon>
        <taxon>Lentilactobacillus</taxon>
    </lineage>
</organism>
<keyword evidence="9" id="KW-1185">Reference proteome</keyword>
<proteinExistence type="predicted"/>
<reference evidence="6" key="1">
    <citation type="journal article" date="2014" name="Genome Announc.">
        <title>Draft Genome Sequences of Two Lactobacillus Strains, L. farraginis JCM 14108T and L. composti JCM 14202T, Isolated from Compost of Distilled Shochu Residue.</title>
        <authorList>
            <person name="Yuki M."/>
            <person name="Oshima K."/>
            <person name="Suda W."/>
            <person name="Kitahara M."/>
            <person name="Kitamura K."/>
            <person name="Iida T."/>
            <person name="Hattori M."/>
            <person name="Ohkuma M."/>
        </authorList>
    </citation>
    <scope>NUCLEOTIDE SEQUENCE [LARGE SCALE GENOMIC DNA]</scope>
    <source>
        <strain evidence="6">JCM 14108</strain>
    </source>
</reference>
<gene>
    <name evidence="7" type="ORF">FD41_GL000340</name>
    <name evidence="6" type="ORF">JCM14108_3194</name>
</gene>
<dbReference type="InterPro" id="IPR017871">
    <property type="entry name" value="ABC_transporter-like_CS"/>
</dbReference>
<reference evidence="7 9" key="2">
    <citation type="journal article" date="2015" name="Genome Announc.">
        <title>Expanding the biotechnology potential of lactobacilli through comparative genomics of 213 strains and associated genera.</title>
        <authorList>
            <person name="Sun Z."/>
            <person name="Harris H.M."/>
            <person name="McCann A."/>
            <person name="Guo C."/>
            <person name="Argimon S."/>
            <person name="Zhang W."/>
            <person name="Yang X."/>
            <person name="Jeffery I.B."/>
            <person name="Cooney J.C."/>
            <person name="Kagawa T.F."/>
            <person name="Liu W."/>
            <person name="Song Y."/>
            <person name="Salvetti E."/>
            <person name="Wrobel A."/>
            <person name="Rasinkangas P."/>
            <person name="Parkhill J."/>
            <person name="Rea M.C."/>
            <person name="O'Sullivan O."/>
            <person name="Ritari J."/>
            <person name="Douillard F.P."/>
            <person name="Paul Ross R."/>
            <person name="Yang R."/>
            <person name="Briner A.E."/>
            <person name="Felis G.E."/>
            <person name="de Vos W.M."/>
            <person name="Barrangou R."/>
            <person name="Klaenhammer T.R."/>
            <person name="Caufield P.W."/>
            <person name="Cui Y."/>
            <person name="Zhang H."/>
            <person name="O'Toole P.W."/>
        </authorList>
    </citation>
    <scope>NUCLEOTIDE SEQUENCE [LARGE SCALE GENOMIC DNA]</scope>
    <source>
        <strain evidence="7 9">DSM 18382</strain>
    </source>
</reference>
<dbReference type="RefSeq" id="WP_035181430.1">
    <property type="nucleotide sequence ID" value="NZ_AZFY01000012.1"/>
</dbReference>
<evidence type="ECO:0000256" key="3">
    <source>
        <dbReference type="ARBA" id="ARBA00022840"/>
    </source>
</evidence>
<dbReference type="Proteomes" id="UP000051966">
    <property type="component" value="Unassembled WGS sequence"/>
</dbReference>
<comment type="caution">
    <text evidence="6">The sequence shown here is derived from an EMBL/GenBank/DDBJ whole genome shotgun (WGS) entry which is preliminary data.</text>
</comment>
<keyword evidence="4" id="KW-1278">Translocase</keyword>
<dbReference type="STRING" id="1423743.FD41_GL000340"/>
<protein>
    <submittedName>
        <fullName evidence="6">Ferric enterobactin transport ATP-binding protein FepC</fullName>
    </submittedName>
    <submittedName>
        <fullName evidence="7">Sulfate-transporting ATPase</fullName>
    </submittedName>
</protein>
<keyword evidence="1" id="KW-0813">Transport</keyword>
<sequence length="255" mass="28827">MKLNDVSFGFQKNRPIVQHISAKIVPGTILSIVGPNGAGKTTLLKLMADQLKPTTGQIEIAGQAISKMGRKQFASKVAVVSQQNHLYDDMKVIDVVKMGRLAKHHLLATITDDEVMPFMEMTRIAQLAQREMSQLSGGQRQRVWVASAIAQQPQYLFLDEPTTYLDIRYQAELMAIIRQLHRTGKMTIVMILHDINQAFRISDRLWLIQSGRLLKDGRPKSFYDEQLLSNVFQTKIHIVDIPNYGRYIVELPAGS</sequence>
<dbReference type="PROSITE" id="PS50893">
    <property type="entry name" value="ABC_TRANSPORTER_2"/>
    <property type="match status" value="1"/>
</dbReference>
<evidence type="ECO:0000313" key="9">
    <source>
        <dbReference type="Proteomes" id="UP000051966"/>
    </source>
</evidence>
<evidence type="ECO:0000259" key="5">
    <source>
        <dbReference type="PROSITE" id="PS50893"/>
    </source>
</evidence>
<dbReference type="SUPFAM" id="SSF52540">
    <property type="entry name" value="P-loop containing nucleoside triphosphate hydrolases"/>
    <property type="match status" value="1"/>
</dbReference>
<dbReference type="PATRIC" id="fig|1423743.5.peg.352"/>
<evidence type="ECO:0000256" key="2">
    <source>
        <dbReference type="ARBA" id="ARBA00022741"/>
    </source>
</evidence>
<dbReference type="Proteomes" id="UP000019488">
    <property type="component" value="Unassembled WGS sequence"/>
</dbReference>
<dbReference type="PROSITE" id="PS00211">
    <property type="entry name" value="ABC_TRANSPORTER_1"/>
    <property type="match status" value="1"/>
</dbReference>
<name>X0PL37_9LACO</name>
<dbReference type="EMBL" id="BAKI01000071">
    <property type="protein sequence ID" value="GAF38092.1"/>
    <property type="molecule type" value="Genomic_DNA"/>
</dbReference>
<dbReference type="PANTHER" id="PTHR42794">
    <property type="entry name" value="HEMIN IMPORT ATP-BINDING PROTEIN HMUV"/>
    <property type="match status" value="1"/>
</dbReference>
<dbReference type="FunFam" id="3.40.50.300:FF:000134">
    <property type="entry name" value="Iron-enterobactin ABC transporter ATP-binding protein"/>
    <property type="match status" value="1"/>
</dbReference>
<feature type="domain" description="ABC transporter" evidence="5">
    <location>
        <begin position="1"/>
        <end position="235"/>
    </location>
</feature>
<dbReference type="eggNOG" id="COG1120">
    <property type="taxonomic scope" value="Bacteria"/>
</dbReference>
<dbReference type="InterPro" id="IPR003439">
    <property type="entry name" value="ABC_transporter-like_ATP-bd"/>
</dbReference>
<dbReference type="GO" id="GO:0016887">
    <property type="term" value="F:ATP hydrolysis activity"/>
    <property type="evidence" value="ECO:0007669"/>
    <property type="project" value="InterPro"/>
</dbReference>
<dbReference type="SMART" id="SM00382">
    <property type="entry name" value="AAA"/>
    <property type="match status" value="1"/>
</dbReference>
<dbReference type="OrthoDB" id="9787851at2"/>
<dbReference type="Gene3D" id="3.40.50.300">
    <property type="entry name" value="P-loop containing nucleotide triphosphate hydrolases"/>
    <property type="match status" value="1"/>
</dbReference>
<dbReference type="PANTHER" id="PTHR42794:SF1">
    <property type="entry name" value="HEMIN IMPORT ATP-BINDING PROTEIN HMUV"/>
    <property type="match status" value="1"/>
</dbReference>
<dbReference type="Pfam" id="PF00005">
    <property type="entry name" value="ABC_tran"/>
    <property type="match status" value="1"/>
</dbReference>
<dbReference type="InterPro" id="IPR027417">
    <property type="entry name" value="P-loop_NTPase"/>
</dbReference>
<dbReference type="InterPro" id="IPR003593">
    <property type="entry name" value="AAA+_ATPase"/>
</dbReference>
<dbReference type="AlphaFoldDB" id="X0PL37"/>
<keyword evidence="3 6" id="KW-0067">ATP-binding</keyword>
<evidence type="ECO:0000256" key="1">
    <source>
        <dbReference type="ARBA" id="ARBA00022448"/>
    </source>
</evidence>
<dbReference type="GO" id="GO:0005524">
    <property type="term" value="F:ATP binding"/>
    <property type="evidence" value="ECO:0007669"/>
    <property type="project" value="UniProtKB-KW"/>
</dbReference>
<dbReference type="CDD" id="cd03214">
    <property type="entry name" value="ABC_Iron-Siderophores_B12_Hemin"/>
    <property type="match status" value="1"/>
</dbReference>
<evidence type="ECO:0000313" key="7">
    <source>
        <dbReference type="EMBL" id="KRM12343.1"/>
    </source>
</evidence>